<accession>A0A1L9TIC4</accession>
<dbReference type="AlphaFoldDB" id="A0A1L9TIC4"/>
<dbReference type="Proteomes" id="UP000184356">
    <property type="component" value="Unassembled WGS sequence"/>
</dbReference>
<name>A0A1L9TIC4_9EURO</name>
<proteinExistence type="predicted"/>
<dbReference type="GeneID" id="63768313"/>
<keyword evidence="2" id="KW-1185">Reference proteome</keyword>
<dbReference type="InterPro" id="IPR009836">
    <property type="entry name" value="GRDP-like"/>
</dbReference>
<gene>
    <name evidence="1" type="ORF">ASPSYDRAFT_89900</name>
</gene>
<dbReference type="PANTHER" id="PTHR34365">
    <property type="entry name" value="ENOLASE (DUF1399)"/>
    <property type="match status" value="1"/>
</dbReference>
<evidence type="ECO:0000313" key="1">
    <source>
        <dbReference type="EMBL" id="OJJ59184.1"/>
    </source>
</evidence>
<dbReference type="PANTHER" id="PTHR34365:SF7">
    <property type="entry name" value="GLYCINE-RICH DOMAIN-CONTAINING PROTEIN 1"/>
    <property type="match status" value="1"/>
</dbReference>
<dbReference type="VEuPathDB" id="FungiDB:ASPSYDRAFT_89900"/>
<protein>
    <submittedName>
        <fullName evidence="1">Uncharacterized protein</fullName>
    </submittedName>
</protein>
<dbReference type="EMBL" id="KV878586">
    <property type="protein sequence ID" value="OJJ59184.1"/>
    <property type="molecule type" value="Genomic_DNA"/>
</dbReference>
<dbReference type="STRING" id="1036612.A0A1L9TIC4"/>
<dbReference type="RefSeq" id="XP_040702990.1">
    <property type="nucleotide sequence ID" value="XM_040852240.1"/>
</dbReference>
<dbReference type="Pfam" id="PF07173">
    <property type="entry name" value="GRDP-like"/>
    <property type="match status" value="1"/>
</dbReference>
<dbReference type="OrthoDB" id="2684236at2759"/>
<organism evidence="1 2">
    <name type="scientific">Aspergillus sydowii CBS 593.65</name>
    <dbReference type="NCBI Taxonomy" id="1036612"/>
    <lineage>
        <taxon>Eukaryota</taxon>
        <taxon>Fungi</taxon>
        <taxon>Dikarya</taxon>
        <taxon>Ascomycota</taxon>
        <taxon>Pezizomycotina</taxon>
        <taxon>Eurotiomycetes</taxon>
        <taxon>Eurotiomycetidae</taxon>
        <taxon>Eurotiales</taxon>
        <taxon>Aspergillaceae</taxon>
        <taxon>Aspergillus</taxon>
        <taxon>Aspergillus subgen. Nidulantes</taxon>
    </lineage>
</organism>
<reference evidence="2" key="1">
    <citation type="journal article" date="2017" name="Genome Biol.">
        <title>Comparative genomics reveals high biological diversity and specific adaptations in the industrially and medically important fungal genus Aspergillus.</title>
        <authorList>
            <person name="de Vries R.P."/>
            <person name="Riley R."/>
            <person name="Wiebenga A."/>
            <person name="Aguilar-Osorio G."/>
            <person name="Amillis S."/>
            <person name="Uchima C.A."/>
            <person name="Anderluh G."/>
            <person name="Asadollahi M."/>
            <person name="Askin M."/>
            <person name="Barry K."/>
            <person name="Battaglia E."/>
            <person name="Bayram O."/>
            <person name="Benocci T."/>
            <person name="Braus-Stromeyer S.A."/>
            <person name="Caldana C."/>
            <person name="Canovas D."/>
            <person name="Cerqueira G.C."/>
            <person name="Chen F."/>
            <person name="Chen W."/>
            <person name="Choi C."/>
            <person name="Clum A."/>
            <person name="Dos Santos R.A."/>
            <person name="Damasio A.R."/>
            <person name="Diallinas G."/>
            <person name="Emri T."/>
            <person name="Fekete E."/>
            <person name="Flipphi M."/>
            <person name="Freyberg S."/>
            <person name="Gallo A."/>
            <person name="Gournas C."/>
            <person name="Habgood R."/>
            <person name="Hainaut M."/>
            <person name="Harispe M.L."/>
            <person name="Henrissat B."/>
            <person name="Hilden K.S."/>
            <person name="Hope R."/>
            <person name="Hossain A."/>
            <person name="Karabika E."/>
            <person name="Karaffa L."/>
            <person name="Karanyi Z."/>
            <person name="Krasevec N."/>
            <person name="Kuo A."/>
            <person name="Kusch H."/>
            <person name="LaButti K."/>
            <person name="Lagendijk E.L."/>
            <person name="Lapidus A."/>
            <person name="Levasseur A."/>
            <person name="Lindquist E."/>
            <person name="Lipzen A."/>
            <person name="Logrieco A.F."/>
            <person name="MacCabe A."/>
            <person name="Maekelae M.R."/>
            <person name="Malavazi I."/>
            <person name="Melin P."/>
            <person name="Meyer V."/>
            <person name="Mielnichuk N."/>
            <person name="Miskei M."/>
            <person name="Molnar A.P."/>
            <person name="Mule G."/>
            <person name="Ngan C.Y."/>
            <person name="Orejas M."/>
            <person name="Orosz E."/>
            <person name="Ouedraogo J.P."/>
            <person name="Overkamp K.M."/>
            <person name="Park H.-S."/>
            <person name="Perrone G."/>
            <person name="Piumi F."/>
            <person name="Punt P.J."/>
            <person name="Ram A.F."/>
            <person name="Ramon A."/>
            <person name="Rauscher S."/>
            <person name="Record E."/>
            <person name="Riano-Pachon D.M."/>
            <person name="Robert V."/>
            <person name="Roehrig J."/>
            <person name="Ruller R."/>
            <person name="Salamov A."/>
            <person name="Salih N.S."/>
            <person name="Samson R.A."/>
            <person name="Sandor E."/>
            <person name="Sanguinetti M."/>
            <person name="Schuetze T."/>
            <person name="Sepcic K."/>
            <person name="Shelest E."/>
            <person name="Sherlock G."/>
            <person name="Sophianopoulou V."/>
            <person name="Squina F.M."/>
            <person name="Sun H."/>
            <person name="Susca A."/>
            <person name="Todd R.B."/>
            <person name="Tsang A."/>
            <person name="Unkles S.E."/>
            <person name="van de Wiele N."/>
            <person name="van Rossen-Uffink D."/>
            <person name="Oliveira J.V."/>
            <person name="Vesth T.C."/>
            <person name="Visser J."/>
            <person name="Yu J.-H."/>
            <person name="Zhou M."/>
            <person name="Andersen M.R."/>
            <person name="Archer D.B."/>
            <person name="Baker S.E."/>
            <person name="Benoit I."/>
            <person name="Brakhage A.A."/>
            <person name="Braus G.H."/>
            <person name="Fischer R."/>
            <person name="Frisvad J.C."/>
            <person name="Goldman G.H."/>
            <person name="Houbraken J."/>
            <person name="Oakley B."/>
            <person name="Pocsi I."/>
            <person name="Scazzocchio C."/>
            <person name="Seiboth B."/>
            <person name="vanKuyk P.A."/>
            <person name="Wortman J."/>
            <person name="Dyer P.S."/>
            <person name="Grigoriev I.V."/>
        </authorList>
    </citation>
    <scope>NUCLEOTIDE SEQUENCE [LARGE SCALE GENOMIC DNA]</scope>
    <source>
        <strain evidence="2">CBS 593.65</strain>
    </source>
</reference>
<evidence type="ECO:0000313" key="2">
    <source>
        <dbReference type="Proteomes" id="UP000184356"/>
    </source>
</evidence>
<sequence>MAFISPANLATLHAVGSADITALQGSPSGRYASVRPGNQDQVPIVPDAALFRCLPTTDPGPKALPTASECAVHLEMLAVFRALRGAVIQSNDLDKAFGISPRRTVRYRKKREGWKYVAVPVEIRDPAWEDRRKLKWKYYLSIAAARFHMWINLVNEHLGKAAVGAPPLKELLLPPLDVLVIWHGFLLNCEDFNNYCVMHNLQYIQDVAFPWTQIHGAINSDTWEYTLPNDHSDWLKNVRNLEPDLLTALCEAGKSTSALHTLLTTFESCSVSDTETVCGDDSPLFRTIKAARRSEELNEPLVENVQRQCIFVDKMHGHCWIRNPAAAGTMRRAVDRYDKFLHLFRLYPKQFLVPMLDIDLAWHTHQCSAQNYRNLVTERVGRFINHDDKIGRDALDDGFASADQWYRLAFGEQYQVCQCWSCEAIFSAVEELDEELLDDQAAIDGIVKDVEQRVHYHRELEIARRLDRDLPLWSHK</sequence>